<dbReference type="EMBL" id="FMWL01000003">
    <property type="protein sequence ID" value="SCZ77798.1"/>
    <property type="molecule type" value="Genomic_DNA"/>
</dbReference>
<evidence type="ECO:0000313" key="12">
    <source>
        <dbReference type="Proteomes" id="UP000199208"/>
    </source>
</evidence>
<dbReference type="InterPro" id="IPR000194">
    <property type="entry name" value="ATPase_F1/V1/A1_a/bsu_nucl-bd"/>
</dbReference>
<dbReference type="Pfam" id="PF02874">
    <property type="entry name" value="ATP-synt_ab_N"/>
    <property type="match status" value="1"/>
</dbReference>
<dbReference type="NCBIfam" id="TIGR01026">
    <property type="entry name" value="fliI_yscN"/>
    <property type="match status" value="1"/>
</dbReference>
<dbReference type="FunFam" id="3.40.50.12240:FF:000002">
    <property type="entry name" value="Flagellum-specific ATP synthase FliI"/>
    <property type="match status" value="1"/>
</dbReference>
<dbReference type="Proteomes" id="UP000199208">
    <property type="component" value="Unassembled WGS sequence"/>
</dbReference>
<evidence type="ECO:0000256" key="8">
    <source>
        <dbReference type="ARBA" id="ARBA00023065"/>
    </source>
</evidence>
<reference evidence="11 12" key="1">
    <citation type="submission" date="2016-10" db="EMBL/GenBank/DDBJ databases">
        <authorList>
            <person name="de Groot N.N."/>
        </authorList>
    </citation>
    <scope>NUCLEOTIDE SEQUENCE [LARGE SCALE GENOMIC DNA]</scope>
    <source>
        <strain evidence="11 12">DSM 2784</strain>
    </source>
</reference>
<evidence type="ECO:0000259" key="10">
    <source>
        <dbReference type="SMART" id="SM00382"/>
    </source>
</evidence>
<dbReference type="GO" id="GO:0005737">
    <property type="term" value="C:cytoplasm"/>
    <property type="evidence" value="ECO:0007669"/>
    <property type="project" value="UniProtKB-SubCell"/>
</dbReference>
<dbReference type="InterPro" id="IPR040627">
    <property type="entry name" value="T3SS_ATPase_C"/>
</dbReference>
<feature type="domain" description="AAA+ ATPase" evidence="10">
    <location>
        <begin position="157"/>
        <end position="338"/>
    </location>
</feature>
<keyword evidence="3" id="KW-0963">Cytoplasm</keyword>
<evidence type="ECO:0000256" key="1">
    <source>
        <dbReference type="ARBA" id="ARBA00004496"/>
    </source>
</evidence>
<evidence type="ECO:0000256" key="5">
    <source>
        <dbReference type="ARBA" id="ARBA00022840"/>
    </source>
</evidence>
<protein>
    <submittedName>
        <fullName evidence="11">Type III secretion system ATPase, FliI/YscN</fullName>
    </submittedName>
</protein>
<evidence type="ECO:0000313" key="11">
    <source>
        <dbReference type="EMBL" id="SCZ77798.1"/>
    </source>
</evidence>
<proteinExistence type="predicted"/>
<evidence type="ECO:0000256" key="4">
    <source>
        <dbReference type="ARBA" id="ARBA00022741"/>
    </source>
</evidence>
<dbReference type="Pfam" id="PF18269">
    <property type="entry name" value="T3SS_ATPase_C"/>
    <property type="match status" value="1"/>
</dbReference>
<accession>A0A1G5RVB7</accession>
<dbReference type="AlphaFoldDB" id="A0A1G5RVB7"/>
<dbReference type="SUPFAM" id="SSF52540">
    <property type="entry name" value="P-loop containing nucleoside triphosphate hydrolases"/>
    <property type="match status" value="1"/>
</dbReference>
<sequence>MIHFDRLHEIVESSSPYRYSGKVDQVVGLTVRVKSLYAFVGEICKILLPAGGEITAEVVGFQGDCVILMPLGDLDGIMTGCPVVPTGKALSVKVSSEMLGQILDGLGNPLSETAPEGRFDHEVQLYRSPPNPLTRPPIKEIMHTGVRAIDAFLTCGQGQRLGVFAGSGVGKSTLLGMISRYSDADINVIALIGERGREVKAFLDKDLGPEGLKKSVVICATSDQPPLVRLKGAFLATAVAEYFRDQGKKVMLMMDSVTRFAMAQREVSLAAGEAPATKGYTPSVFALLPKLLERSGTAPLGSITAFYTVLVEGDDMNEPIADAVRGILDGHIVLSRELAAQSHYPAIDIPQSVSRLFNDLLEKHQVRQISSLRQLMGAYRESEDLIQIGAYKTGSSPIVDRAIALKPSLDEFLRQEIDEISSYNETRSRIEALCQTH</sequence>
<keyword evidence="2" id="KW-0813">Transport</keyword>
<organism evidence="11 12">
    <name type="scientific">Acidaminobacter hydrogenoformans DSM 2784</name>
    <dbReference type="NCBI Taxonomy" id="1120920"/>
    <lineage>
        <taxon>Bacteria</taxon>
        <taxon>Bacillati</taxon>
        <taxon>Bacillota</taxon>
        <taxon>Clostridia</taxon>
        <taxon>Peptostreptococcales</taxon>
        <taxon>Acidaminobacteraceae</taxon>
        <taxon>Acidaminobacter</taxon>
    </lineage>
</organism>
<dbReference type="GO" id="GO:0005524">
    <property type="term" value="F:ATP binding"/>
    <property type="evidence" value="ECO:0007669"/>
    <property type="project" value="UniProtKB-KW"/>
</dbReference>
<keyword evidence="6" id="KW-0653">Protein transport</keyword>
<dbReference type="InterPro" id="IPR003593">
    <property type="entry name" value="AAA+_ATPase"/>
</dbReference>
<keyword evidence="4" id="KW-0547">Nucleotide-binding</keyword>
<dbReference type="InterPro" id="IPR050053">
    <property type="entry name" value="ATPase_alpha/beta_chains"/>
</dbReference>
<evidence type="ECO:0000256" key="3">
    <source>
        <dbReference type="ARBA" id="ARBA00022490"/>
    </source>
</evidence>
<dbReference type="Gene3D" id="3.40.50.12240">
    <property type="match status" value="1"/>
</dbReference>
<gene>
    <name evidence="11" type="ORF">SAMN03080599_00952</name>
</gene>
<dbReference type="PANTHER" id="PTHR15184:SF9">
    <property type="entry name" value="SPI-1 TYPE 3 SECRETION SYSTEM ATPASE"/>
    <property type="match status" value="1"/>
</dbReference>
<dbReference type="InterPro" id="IPR004100">
    <property type="entry name" value="ATPase_F1/V1/A1_a/bsu_N"/>
</dbReference>
<dbReference type="GO" id="GO:0030257">
    <property type="term" value="C:type III protein secretion system complex"/>
    <property type="evidence" value="ECO:0007669"/>
    <property type="project" value="InterPro"/>
</dbReference>
<dbReference type="CDD" id="cd18117">
    <property type="entry name" value="ATP-synt_flagellum-secretory_path_III_N"/>
    <property type="match status" value="1"/>
</dbReference>
<dbReference type="SMART" id="SM00382">
    <property type="entry name" value="AAA"/>
    <property type="match status" value="1"/>
</dbReference>
<dbReference type="GO" id="GO:0030254">
    <property type="term" value="P:protein secretion by the type III secretion system"/>
    <property type="evidence" value="ECO:0007669"/>
    <property type="project" value="InterPro"/>
</dbReference>
<keyword evidence="8" id="KW-0406">Ion transport</keyword>
<dbReference type="Pfam" id="PF00006">
    <property type="entry name" value="ATP-synt_ab"/>
    <property type="match status" value="1"/>
</dbReference>
<evidence type="ECO:0000256" key="6">
    <source>
        <dbReference type="ARBA" id="ARBA00022927"/>
    </source>
</evidence>
<comment type="catalytic activity">
    <reaction evidence="9">
        <text>ATP + H2O + cellular proteinSide 1 = ADP + phosphate + cellular proteinSide 2.</text>
        <dbReference type="EC" id="7.4.2.8"/>
    </reaction>
</comment>
<evidence type="ECO:0000256" key="7">
    <source>
        <dbReference type="ARBA" id="ARBA00022967"/>
    </source>
</evidence>
<evidence type="ECO:0000256" key="2">
    <source>
        <dbReference type="ARBA" id="ARBA00022448"/>
    </source>
</evidence>
<dbReference type="CDD" id="cd01136">
    <property type="entry name" value="ATPase_flagellum-secretory_path_III"/>
    <property type="match status" value="1"/>
</dbReference>
<dbReference type="STRING" id="1120920.SAMN03080599_00952"/>
<evidence type="ECO:0000256" key="9">
    <source>
        <dbReference type="ARBA" id="ARBA00034006"/>
    </source>
</evidence>
<dbReference type="PANTHER" id="PTHR15184">
    <property type="entry name" value="ATP SYNTHASE"/>
    <property type="match status" value="1"/>
</dbReference>
<dbReference type="InterPro" id="IPR005714">
    <property type="entry name" value="ATPase_T3SS_FliI/YscN"/>
</dbReference>
<dbReference type="GO" id="GO:0008564">
    <property type="term" value="F:protein-exporting ATPase activity"/>
    <property type="evidence" value="ECO:0007669"/>
    <property type="project" value="UniProtKB-EC"/>
</dbReference>
<keyword evidence="5" id="KW-0067">ATP-binding</keyword>
<keyword evidence="7" id="KW-1278">Translocase</keyword>
<dbReference type="OrthoDB" id="9802718at2"/>
<dbReference type="GO" id="GO:0046933">
    <property type="term" value="F:proton-transporting ATP synthase activity, rotational mechanism"/>
    <property type="evidence" value="ECO:0007669"/>
    <property type="project" value="TreeGrafter"/>
</dbReference>
<dbReference type="GO" id="GO:0016887">
    <property type="term" value="F:ATP hydrolysis activity"/>
    <property type="evidence" value="ECO:0007669"/>
    <property type="project" value="InterPro"/>
</dbReference>
<dbReference type="PROSITE" id="PS00152">
    <property type="entry name" value="ATPASE_ALPHA_BETA"/>
    <property type="match status" value="1"/>
</dbReference>
<dbReference type="InterPro" id="IPR020003">
    <property type="entry name" value="ATPase_a/bsu_AS"/>
</dbReference>
<comment type="subcellular location">
    <subcellularLocation>
        <location evidence="1">Cytoplasm</location>
    </subcellularLocation>
</comment>
<dbReference type="RefSeq" id="WP_092589741.1">
    <property type="nucleotide sequence ID" value="NZ_FMWL01000003.1"/>
</dbReference>
<name>A0A1G5RVB7_9FIRM</name>
<dbReference type="InterPro" id="IPR027417">
    <property type="entry name" value="P-loop_NTPase"/>
</dbReference>
<keyword evidence="12" id="KW-1185">Reference proteome</keyword>